<feature type="compositionally biased region" description="Polar residues" evidence="1">
    <location>
        <begin position="44"/>
        <end position="56"/>
    </location>
</feature>
<dbReference type="ExpressionAtlas" id="B6T3H7">
    <property type="expression patterns" value="baseline and differential"/>
</dbReference>
<organism evidence="2">
    <name type="scientific">Zea mays</name>
    <name type="common">Maize</name>
    <dbReference type="NCBI Taxonomy" id="4577"/>
    <lineage>
        <taxon>Eukaryota</taxon>
        <taxon>Viridiplantae</taxon>
        <taxon>Streptophyta</taxon>
        <taxon>Embryophyta</taxon>
        <taxon>Tracheophyta</taxon>
        <taxon>Spermatophyta</taxon>
        <taxon>Magnoliopsida</taxon>
        <taxon>Liliopsida</taxon>
        <taxon>Poales</taxon>
        <taxon>Poaceae</taxon>
        <taxon>PACMAD clade</taxon>
        <taxon>Panicoideae</taxon>
        <taxon>Andropogonodae</taxon>
        <taxon>Andropogoneae</taxon>
        <taxon>Tripsacinae</taxon>
        <taxon>Zea</taxon>
    </lineage>
</organism>
<name>B6T3H7_MAIZE</name>
<feature type="region of interest" description="Disordered" evidence="1">
    <location>
        <begin position="1"/>
        <end position="56"/>
    </location>
</feature>
<evidence type="ECO:0000313" key="2">
    <source>
        <dbReference type="EMBL" id="ACG31660.1"/>
    </source>
</evidence>
<dbReference type="AlphaFoldDB" id="B6T3H7"/>
<sequence>MITGPHQFPPLTAVPTAANHGSYSPSPAPGPGDAGGATPGGSSLSPSNEPAGNSSQAAAINQPCRFLLIFILSVTLSLRVWIPV</sequence>
<reference evidence="2" key="1">
    <citation type="journal article" date="2009" name="Plant Mol. Biol.">
        <title>Insights into corn genes derived from large-scale cDNA sequencing.</title>
        <authorList>
            <person name="Alexandrov N.N."/>
            <person name="Brover V.V."/>
            <person name="Freidin S."/>
            <person name="Troukhan M.E."/>
            <person name="Tatarinova T.V."/>
            <person name="Zhang H."/>
            <person name="Swaller T.J."/>
            <person name="Lu Y.P."/>
            <person name="Bouck J."/>
            <person name="Flavell R.B."/>
            <person name="Feldmann K.A."/>
        </authorList>
    </citation>
    <scope>NUCLEOTIDE SEQUENCE</scope>
</reference>
<evidence type="ECO:0000256" key="1">
    <source>
        <dbReference type="SAM" id="MobiDB-lite"/>
    </source>
</evidence>
<dbReference type="EMBL" id="EU959542">
    <property type="protein sequence ID" value="ACG31660.1"/>
    <property type="molecule type" value="mRNA"/>
</dbReference>
<protein>
    <submittedName>
        <fullName evidence="2">Uncharacterized protein</fullName>
    </submittedName>
</protein>
<accession>B6T3H7</accession>
<proteinExistence type="evidence at transcript level"/>